<feature type="non-terminal residue" evidence="4">
    <location>
        <position position="1"/>
    </location>
</feature>
<evidence type="ECO:0000256" key="1">
    <source>
        <dbReference type="ARBA" id="ARBA00022475"/>
    </source>
</evidence>
<keyword evidence="1" id="KW-1003">Cell membrane</keyword>
<dbReference type="PANTHER" id="PTHR43875:SF15">
    <property type="entry name" value="TREHALOSE IMPORT ATP-BINDING PROTEIN SUGC"/>
    <property type="match status" value="1"/>
</dbReference>
<keyword evidence="3" id="KW-0472">Membrane</keyword>
<evidence type="ECO:0000313" key="4">
    <source>
        <dbReference type="EMBL" id="GAH71089.1"/>
    </source>
</evidence>
<dbReference type="InterPro" id="IPR047641">
    <property type="entry name" value="ABC_transpr_MalK/UgpC-like"/>
</dbReference>
<dbReference type="SUPFAM" id="SSF52540">
    <property type="entry name" value="P-loop containing nucleoside triphosphate hydrolases"/>
    <property type="match status" value="1"/>
</dbReference>
<accession>X1IYD2</accession>
<comment type="caution">
    <text evidence="4">The sequence shown here is derived from an EMBL/GenBank/DDBJ whole genome shotgun (WGS) entry which is preliminary data.</text>
</comment>
<organism evidence="4">
    <name type="scientific">marine sediment metagenome</name>
    <dbReference type="NCBI Taxonomy" id="412755"/>
    <lineage>
        <taxon>unclassified sequences</taxon>
        <taxon>metagenomes</taxon>
        <taxon>ecological metagenomes</taxon>
    </lineage>
</organism>
<keyword evidence="2" id="KW-1278">Translocase</keyword>
<dbReference type="InterPro" id="IPR027417">
    <property type="entry name" value="P-loop_NTPase"/>
</dbReference>
<gene>
    <name evidence="4" type="ORF">S03H2_45449</name>
</gene>
<dbReference type="GO" id="GO:0016887">
    <property type="term" value="F:ATP hydrolysis activity"/>
    <property type="evidence" value="ECO:0007669"/>
    <property type="project" value="InterPro"/>
</dbReference>
<dbReference type="EMBL" id="BARU01028476">
    <property type="protein sequence ID" value="GAH71089.1"/>
    <property type="molecule type" value="Genomic_DNA"/>
</dbReference>
<evidence type="ECO:0000256" key="3">
    <source>
        <dbReference type="ARBA" id="ARBA00023136"/>
    </source>
</evidence>
<name>X1IYD2_9ZZZZ</name>
<protein>
    <recommendedName>
        <fullName evidence="5">Transport-associated OB type 2 domain-containing protein</fullName>
    </recommendedName>
</protein>
<reference evidence="4" key="1">
    <citation type="journal article" date="2014" name="Front. Microbiol.">
        <title>High frequency of phylogenetically diverse reductive dehalogenase-homologous genes in deep subseafloor sedimentary metagenomes.</title>
        <authorList>
            <person name="Kawai M."/>
            <person name="Futagami T."/>
            <person name="Toyoda A."/>
            <person name="Takaki Y."/>
            <person name="Nishi S."/>
            <person name="Hori S."/>
            <person name="Arai W."/>
            <person name="Tsubouchi T."/>
            <person name="Morono Y."/>
            <person name="Uchiyama I."/>
            <person name="Ito T."/>
            <person name="Fujiyama A."/>
            <person name="Inagaki F."/>
            <person name="Takami H."/>
        </authorList>
    </citation>
    <scope>NUCLEOTIDE SEQUENCE</scope>
    <source>
        <strain evidence="4">Expedition CK06-06</strain>
    </source>
</reference>
<dbReference type="GO" id="GO:0055052">
    <property type="term" value="C:ATP-binding cassette (ABC) transporter complex, substrate-binding subunit-containing"/>
    <property type="evidence" value="ECO:0007669"/>
    <property type="project" value="TreeGrafter"/>
</dbReference>
<dbReference type="Gene3D" id="3.40.50.300">
    <property type="entry name" value="P-loop containing nucleotide triphosphate hydrolases"/>
    <property type="match status" value="1"/>
</dbReference>
<dbReference type="PANTHER" id="PTHR43875">
    <property type="entry name" value="MALTODEXTRIN IMPORT ATP-BINDING PROTEIN MSMX"/>
    <property type="match status" value="1"/>
</dbReference>
<evidence type="ECO:0000256" key="2">
    <source>
        <dbReference type="ARBA" id="ARBA00022967"/>
    </source>
</evidence>
<dbReference type="AlphaFoldDB" id="X1IYD2"/>
<dbReference type="SUPFAM" id="SSF50331">
    <property type="entry name" value="MOP-like"/>
    <property type="match status" value="1"/>
</dbReference>
<dbReference type="InterPro" id="IPR008995">
    <property type="entry name" value="Mo/tungstate-bd_C_term_dom"/>
</dbReference>
<evidence type="ECO:0008006" key="5">
    <source>
        <dbReference type="Google" id="ProtNLM"/>
    </source>
</evidence>
<proteinExistence type="predicted"/>
<sequence length="211" mass="23697">IALARCIVLMPSVLLFDEPLSNLDAKLREHMRIELKTIQKEIGITSVYVTHDQAEALSMSDRICAMSKGKIEQIGVPKEIYKKPNNWFVADFIGQTNRLDGTVAVASNSGIKAKVGDDLILCEPNSNFKKNDLVTIFVRPEYILISSKPVSRDNVYKVKITYSSYMGSKVRYGCRLGNLLLKVDTQGVIPNLKSEAYIGWDKQYSYLLKGE</sequence>
<dbReference type="Gene3D" id="2.40.50.100">
    <property type="match status" value="1"/>
</dbReference>